<dbReference type="Proteomes" id="UP001175226">
    <property type="component" value="Unassembled WGS sequence"/>
</dbReference>
<name>A0AA39MD88_9AGAR</name>
<evidence type="ECO:0000256" key="2">
    <source>
        <dbReference type="ARBA" id="ARBA00022980"/>
    </source>
</evidence>
<evidence type="ECO:0000313" key="5">
    <source>
        <dbReference type="Proteomes" id="UP001175226"/>
    </source>
</evidence>
<dbReference type="InterPro" id="IPR001377">
    <property type="entry name" value="Ribosomal_eS6"/>
</dbReference>
<dbReference type="GO" id="GO:0005840">
    <property type="term" value="C:ribosome"/>
    <property type="evidence" value="ECO:0007669"/>
    <property type="project" value="UniProtKB-KW"/>
</dbReference>
<keyword evidence="3" id="KW-0687">Ribonucleoprotein</keyword>
<dbReference type="Gene3D" id="1.20.5.2650">
    <property type="match status" value="1"/>
</dbReference>
<comment type="similarity">
    <text evidence="1">Belongs to the eukaryotic ribosomal protein eS6 family.</text>
</comment>
<gene>
    <name evidence="4" type="ORF">EV421DRAFT_2090723</name>
</gene>
<evidence type="ECO:0000256" key="3">
    <source>
        <dbReference type="ARBA" id="ARBA00023274"/>
    </source>
</evidence>
<evidence type="ECO:0000256" key="1">
    <source>
        <dbReference type="ARBA" id="ARBA00009312"/>
    </source>
</evidence>
<dbReference type="GO" id="GO:1990904">
    <property type="term" value="C:ribonucleoprotein complex"/>
    <property type="evidence" value="ECO:0007669"/>
    <property type="project" value="UniProtKB-KW"/>
</dbReference>
<comment type="caution">
    <text evidence="4">The sequence shown here is derived from an EMBL/GenBank/DDBJ whole genome shotgun (WGS) entry which is preliminary data.</text>
</comment>
<dbReference type="EMBL" id="JAUEPT010000141">
    <property type="protein sequence ID" value="KAK0430576.1"/>
    <property type="molecule type" value="Genomic_DNA"/>
</dbReference>
<dbReference type="AlphaFoldDB" id="A0AA39MD88"/>
<proteinExistence type="inferred from homology"/>
<organism evidence="4 5">
    <name type="scientific">Armillaria borealis</name>
    <dbReference type="NCBI Taxonomy" id="47425"/>
    <lineage>
        <taxon>Eukaryota</taxon>
        <taxon>Fungi</taxon>
        <taxon>Dikarya</taxon>
        <taxon>Basidiomycota</taxon>
        <taxon>Agaricomycotina</taxon>
        <taxon>Agaricomycetes</taxon>
        <taxon>Agaricomycetidae</taxon>
        <taxon>Agaricales</taxon>
        <taxon>Marasmiineae</taxon>
        <taxon>Physalacriaceae</taxon>
        <taxon>Armillaria</taxon>
    </lineage>
</organism>
<reference evidence="4" key="1">
    <citation type="submission" date="2023-06" db="EMBL/GenBank/DDBJ databases">
        <authorList>
            <consortium name="Lawrence Berkeley National Laboratory"/>
            <person name="Ahrendt S."/>
            <person name="Sahu N."/>
            <person name="Indic B."/>
            <person name="Wong-Bajracharya J."/>
            <person name="Merenyi Z."/>
            <person name="Ke H.-M."/>
            <person name="Monk M."/>
            <person name="Kocsube S."/>
            <person name="Drula E."/>
            <person name="Lipzen A."/>
            <person name="Balint B."/>
            <person name="Henrissat B."/>
            <person name="Andreopoulos B."/>
            <person name="Martin F.M."/>
            <person name="Harder C.B."/>
            <person name="Rigling D."/>
            <person name="Ford K.L."/>
            <person name="Foster G.D."/>
            <person name="Pangilinan J."/>
            <person name="Papanicolaou A."/>
            <person name="Barry K."/>
            <person name="LaButti K."/>
            <person name="Viragh M."/>
            <person name="Koriabine M."/>
            <person name="Yan M."/>
            <person name="Riley R."/>
            <person name="Champramary S."/>
            <person name="Plett K.L."/>
            <person name="Tsai I.J."/>
            <person name="Slot J."/>
            <person name="Sipos G."/>
            <person name="Plett J."/>
            <person name="Nagy L.G."/>
            <person name="Grigoriev I.V."/>
        </authorList>
    </citation>
    <scope>NUCLEOTIDE SEQUENCE</scope>
    <source>
        <strain evidence="4">FPL87.14</strain>
    </source>
</reference>
<dbReference type="PANTHER" id="PTHR11502">
    <property type="entry name" value="40S RIBOSOMAL PROTEIN S6"/>
    <property type="match status" value="1"/>
</dbReference>
<evidence type="ECO:0000313" key="4">
    <source>
        <dbReference type="EMBL" id="KAK0430576.1"/>
    </source>
</evidence>
<sequence>MDEKKQKYVRGCIVGPDIAVLSLAIVKQGEAGVCTFLFKYLAVSRSKAGNEMFNLSKEDDVRKYVVRREVKSGKENAKPYMGPAAPKIQRLVTPIRLLRCCHLRSVKLQAPKLEHQKEQKSEYDPLKTFHC</sequence>
<keyword evidence="5" id="KW-1185">Reference proteome</keyword>
<protein>
    <submittedName>
        <fullName evidence="4">Uncharacterized protein</fullName>
    </submittedName>
</protein>
<dbReference type="Pfam" id="PF01092">
    <property type="entry name" value="Ribosomal_S6e"/>
    <property type="match status" value="1"/>
</dbReference>
<keyword evidence="2" id="KW-0689">Ribosomal protein</keyword>
<dbReference type="GO" id="GO:0003735">
    <property type="term" value="F:structural constituent of ribosome"/>
    <property type="evidence" value="ECO:0007669"/>
    <property type="project" value="InterPro"/>
</dbReference>
<dbReference type="GO" id="GO:0006412">
    <property type="term" value="P:translation"/>
    <property type="evidence" value="ECO:0007669"/>
    <property type="project" value="InterPro"/>
</dbReference>
<accession>A0AA39MD88</accession>